<gene>
    <name evidence="5" type="ORF">HC246_06840</name>
</gene>
<dbReference type="Proteomes" id="UP000738376">
    <property type="component" value="Unassembled WGS sequence"/>
</dbReference>
<evidence type="ECO:0000313" key="6">
    <source>
        <dbReference type="Proteomes" id="UP000738376"/>
    </source>
</evidence>
<evidence type="ECO:0000256" key="2">
    <source>
        <dbReference type="ARBA" id="ARBA00022801"/>
    </source>
</evidence>
<comment type="similarity">
    <text evidence="1">Belongs to the glycosyl hydrolase 32 family.</text>
</comment>
<reference evidence="5 6" key="1">
    <citation type="submission" date="2020-03" db="EMBL/GenBank/DDBJ databases">
        <title>Draft Genome Sequence of 2-Methylisoborneol Producing Pseudanabaena yagii Strain GIHE-NHR1 Isolated from North Han River in South Korea.</title>
        <authorList>
            <person name="Jeong J."/>
        </authorList>
    </citation>
    <scope>NUCLEOTIDE SEQUENCE [LARGE SCALE GENOMIC DNA]</scope>
    <source>
        <strain evidence="5 6">GIHE-NHR1</strain>
    </source>
</reference>
<proteinExistence type="inferred from homology"/>
<keyword evidence="6" id="KW-1185">Reference proteome</keyword>
<evidence type="ECO:0000259" key="4">
    <source>
        <dbReference type="Pfam" id="PF00251"/>
    </source>
</evidence>
<evidence type="ECO:0000256" key="1">
    <source>
        <dbReference type="ARBA" id="ARBA00009902"/>
    </source>
</evidence>
<accession>A0ABX1LNN6</accession>
<evidence type="ECO:0000256" key="3">
    <source>
        <dbReference type="ARBA" id="ARBA00023295"/>
    </source>
</evidence>
<feature type="domain" description="Glycosyl hydrolase family 32 N-terminal" evidence="4">
    <location>
        <begin position="25"/>
        <end position="175"/>
    </location>
</feature>
<dbReference type="SUPFAM" id="SSF75005">
    <property type="entry name" value="Arabinanase/levansucrase/invertase"/>
    <property type="match status" value="1"/>
</dbReference>
<organism evidence="5 6">
    <name type="scientific">Pseudanabaena yagii GIHE-NHR1</name>
    <dbReference type="NCBI Taxonomy" id="2722753"/>
    <lineage>
        <taxon>Bacteria</taxon>
        <taxon>Bacillati</taxon>
        <taxon>Cyanobacteriota</taxon>
        <taxon>Cyanophyceae</taxon>
        <taxon>Pseudanabaenales</taxon>
        <taxon>Pseudanabaenaceae</taxon>
        <taxon>Pseudanabaena</taxon>
        <taxon>Pseudanabaena yagii</taxon>
    </lineage>
</organism>
<sequence length="322" mass="37440">MFPSMRHPYRYVWDFWYYFEPETALYHVFYLNADEILVPSEKHHHAACVGHAVTSDFLRMEWGDEKEFDILKPPKHHWANTSIWSGDVIKIKNGFLLFYTSRNREQDDGMTQNIGVAYTDNIWSDRWQMSSIRIRPEYCYQIKSSLGDLSPHAWRDPFLFQDQGQVYMLLSAKSTDDPIGRNGVVGLLKLKENNFSKGEWEYLDPILKPCCYSEMEVPQLYLDSQGKYELVFSSWAKNDFSAVTRQAGGLQGFTGSDFQQLQGRPHVLMPEKYGLYACRVIPELEGEIVGFDIHDGGIRRSGVKTKFQSVNRDFSRFSFELA</sequence>
<dbReference type="InterPro" id="IPR023296">
    <property type="entry name" value="Glyco_hydro_beta-prop_sf"/>
</dbReference>
<name>A0ABX1LNN6_9CYAN</name>
<keyword evidence="3" id="KW-0326">Glycosidase</keyword>
<dbReference type="Pfam" id="PF00251">
    <property type="entry name" value="Glyco_hydro_32N"/>
    <property type="match status" value="1"/>
</dbReference>
<dbReference type="InterPro" id="IPR013148">
    <property type="entry name" value="Glyco_hydro_32_N"/>
</dbReference>
<dbReference type="Gene3D" id="2.115.10.20">
    <property type="entry name" value="Glycosyl hydrolase domain, family 43"/>
    <property type="match status" value="1"/>
</dbReference>
<protein>
    <submittedName>
        <fullName evidence="5">Beta-fructosidase</fullName>
    </submittedName>
</protein>
<dbReference type="EMBL" id="JAAVJL010000001">
    <property type="protein sequence ID" value="NMF57740.1"/>
    <property type="molecule type" value="Genomic_DNA"/>
</dbReference>
<dbReference type="RefSeq" id="WP_169362732.1">
    <property type="nucleotide sequence ID" value="NZ_JAAVJL010000001.1"/>
</dbReference>
<evidence type="ECO:0000313" key="5">
    <source>
        <dbReference type="EMBL" id="NMF57740.1"/>
    </source>
</evidence>
<comment type="caution">
    <text evidence="5">The sequence shown here is derived from an EMBL/GenBank/DDBJ whole genome shotgun (WGS) entry which is preliminary data.</text>
</comment>
<keyword evidence="2" id="KW-0378">Hydrolase</keyword>